<evidence type="ECO:0000256" key="1">
    <source>
        <dbReference type="ARBA" id="ARBA00004123"/>
    </source>
</evidence>
<sequence>MDASLIFDDDDKFKEQVTHYANVIKEDKDELLRMLESMGHILTHRDYERRAAGVKLVSEVIGALPKRFLSRDETDVVLHFFVRKLEDHPLMVPPCINGLYELTVNDHDLGDSEVEKIIQAILFDVPLPALLQAERYAVYRMLAYMLLNHKSSLCRMGSQFLNGCIQAIEGERDPRCLLQMFAIIPMICKNFILGELEQTLFEVCACYFPIDFNPPPNDTGKISREDLADALLWCMTASAGFGKYCIPLAVEKLGSDLTVAKLDSLKLLIHGADVFPAACFINKAVLIWKQIYSLVFVNRHEVIIPTALNCLSSVSRAISKQKHVLTILFKTIWKDLQQGEVPGMGKVLEAFSRASAEACSVALVVALPRIIQLLSQNEGLRPILVLESTTTVLSLYAALCNHQKAAQELNQLLRLLADLLCTLLTGNDDELTLRAVTALRTVLPIKDFLTASQLKMVEGLLLHLATCRDAPAPRNEHILLLATAARTACLSEEIWYTIKQEIEKGYHPVKTERILKMATACAGSPVSLSILLPIIEEHFLSAIRDLQIDYRNQLAKCLSGIVFQAEQYKVSFQHTSLLKKILSAWMLIVHCGHTNECSESFAEVAGLLQKLSKVCNSSDMKDIIVLIQEACIETSFANSSLLLLRSVVCHVRPEALCTNQNFVQLLILFHCEGTSEHVPQCLAAFVNKLPDANLEETLNCVCVWLKPEWTVAKTELLLWVIKALLLRGYPDLVPYTTLLKELLRDERLGRHVAEGFQQILRPSVLTTEGHCVIKLMHPQRFFVETVDFLIEGFNSATTEAVKENFLMGLCCQLSYVPKQVVNTYIDQILPILVTALSSTEEPVLGDCVLPCLTENVGLMVSCLDSVLVQLLRLAKPPFFMKVRWSALRCLQRIATTEDDKLLPYRQQVVQGLTQCLADRKRIVRQTAGQASSMWHMVGEPKGVQQQLLL</sequence>
<evidence type="ECO:0000256" key="3">
    <source>
        <dbReference type="ARBA" id="ARBA00022737"/>
    </source>
</evidence>
<dbReference type="Gene3D" id="1.25.10.10">
    <property type="entry name" value="Leucine-rich Repeat Variant"/>
    <property type="match status" value="1"/>
</dbReference>
<dbReference type="GO" id="GO:0005634">
    <property type="term" value="C:nucleus"/>
    <property type="evidence" value="ECO:0007669"/>
    <property type="project" value="UniProtKB-SubCell"/>
</dbReference>
<evidence type="ECO:0000256" key="4">
    <source>
        <dbReference type="ARBA" id="ARBA00023242"/>
    </source>
</evidence>
<evidence type="ECO:0000259" key="7">
    <source>
        <dbReference type="Pfam" id="PF14500"/>
    </source>
</evidence>
<evidence type="ECO:0000256" key="5">
    <source>
        <dbReference type="RuleBase" id="RU367072"/>
    </source>
</evidence>
<keyword evidence="5" id="KW-0206">Cytoskeleton</keyword>
<organism evidence="8">
    <name type="scientific">Hyalomma excavatum</name>
    <dbReference type="NCBI Taxonomy" id="257692"/>
    <lineage>
        <taxon>Eukaryota</taxon>
        <taxon>Metazoa</taxon>
        <taxon>Ecdysozoa</taxon>
        <taxon>Arthropoda</taxon>
        <taxon>Chelicerata</taxon>
        <taxon>Arachnida</taxon>
        <taxon>Acari</taxon>
        <taxon>Parasitiformes</taxon>
        <taxon>Ixodida</taxon>
        <taxon>Ixodoidea</taxon>
        <taxon>Ixodidae</taxon>
        <taxon>Hyalomminae</taxon>
        <taxon>Hyalomma</taxon>
    </lineage>
</organism>
<dbReference type="InterPro" id="IPR011989">
    <property type="entry name" value="ARM-like"/>
</dbReference>
<keyword evidence="5" id="KW-0234">DNA repair</keyword>
<dbReference type="PANTHER" id="PTHR12891:SF0">
    <property type="entry name" value="MMS19 NUCLEOTIDE EXCISION REPAIR PROTEIN HOMOLOG"/>
    <property type="match status" value="1"/>
</dbReference>
<dbReference type="GO" id="GO:0006281">
    <property type="term" value="P:DNA repair"/>
    <property type="evidence" value="ECO:0007669"/>
    <property type="project" value="UniProtKB-UniRule"/>
</dbReference>
<dbReference type="InterPro" id="IPR039920">
    <property type="entry name" value="MMS19"/>
</dbReference>
<dbReference type="InterPro" id="IPR029240">
    <property type="entry name" value="MMS19_N"/>
</dbReference>
<keyword evidence="3" id="KW-0677">Repeat</keyword>
<keyword evidence="5" id="KW-0227">DNA damage</keyword>
<accession>A0A131XHH9</accession>
<dbReference type="GO" id="GO:0005819">
    <property type="term" value="C:spindle"/>
    <property type="evidence" value="ECO:0007669"/>
    <property type="project" value="UniProtKB-SubCell"/>
</dbReference>
<dbReference type="InterPro" id="IPR016024">
    <property type="entry name" value="ARM-type_fold"/>
</dbReference>
<dbReference type="GO" id="GO:0097361">
    <property type="term" value="C:cytosolic [4Fe-4S] assembly targeting complex"/>
    <property type="evidence" value="ECO:0007669"/>
    <property type="project" value="UniProtKB-UniRule"/>
</dbReference>
<name>A0A131XHH9_9ACAR</name>
<dbReference type="EMBL" id="GEFH01002028">
    <property type="protein sequence ID" value="JAP66553.1"/>
    <property type="molecule type" value="mRNA"/>
</dbReference>
<dbReference type="GO" id="GO:0016226">
    <property type="term" value="P:iron-sulfur cluster assembly"/>
    <property type="evidence" value="ECO:0007669"/>
    <property type="project" value="UniProtKB-UniRule"/>
</dbReference>
<reference evidence="8" key="1">
    <citation type="journal article" date="2017" name="Ticks Tick Borne Dis.">
        <title>An insight into the sialome of Hyalomma excavatum.</title>
        <authorList>
            <person name="Ribeiro J.M."/>
            <person name="Slovak M."/>
            <person name="Francischetti I.M."/>
        </authorList>
    </citation>
    <scope>NUCLEOTIDE SEQUENCE</scope>
    <source>
        <strain evidence="8">Samish</strain>
        <tissue evidence="8">Salivary glands</tissue>
    </source>
</reference>
<comment type="similarity">
    <text evidence="2 5">Belongs to the MET18/MMS19 family.</text>
</comment>
<feature type="domain" description="MMS19 C-terminal" evidence="6">
    <location>
        <begin position="549"/>
        <end position="894"/>
    </location>
</feature>
<feature type="domain" description="MMS19 N-terminal" evidence="7">
    <location>
        <begin position="36"/>
        <end position="293"/>
    </location>
</feature>
<dbReference type="AlphaFoldDB" id="A0A131XHH9"/>
<comment type="subcellular location">
    <subcellularLocation>
        <location evidence="5">Cytoplasm</location>
        <location evidence="5">Cytoskeleton</location>
        <location evidence="5">Spindle</location>
    </subcellularLocation>
    <subcellularLocation>
        <location evidence="1 5">Nucleus</location>
    </subcellularLocation>
</comment>
<keyword evidence="4 5" id="KW-0539">Nucleus</keyword>
<dbReference type="GO" id="GO:0051604">
    <property type="term" value="P:protein maturation"/>
    <property type="evidence" value="ECO:0007669"/>
    <property type="project" value="UniProtKB-UniRule"/>
</dbReference>
<dbReference type="InterPro" id="IPR024687">
    <property type="entry name" value="MMS19_C"/>
</dbReference>
<protein>
    <recommendedName>
        <fullName evidence="5">MMS19 nucleotide excision repair protein</fullName>
    </recommendedName>
</protein>
<dbReference type="Pfam" id="PF14500">
    <property type="entry name" value="MMS19_N"/>
    <property type="match status" value="1"/>
</dbReference>
<evidence type="ECO:0000256" key="2">
    <source>
        <dbReference type="ARBA" id="ARBA00009340"/>
    </source>
</evidence>
<proteinExistence type="evidence at transcript level"/>
<evidence type="ECO:0000259" key="6">
    <source>
        <dbReference type="Pfam" id="PF12460"/>
    </source>
</evidence>
<keyword evidence="5" id="KW-0963">Cytoplasm</keyword>
<dbReference type="SUPFAM" id="SSF48371">
    <property type="entry name" value="ARM repeat"/>
    <property type="match status" value="2"/>
</dbReference>
<dbReference type="PANTHER" id="PTHR12891">
    <property type="entry name" value="DNA REPAIR/TRANSCRIPTION PROTEIN MET18/MMS19"/>
    <property type="match status" value="1"/>
</dbReference>
<evidence type="ECO:0000313" key="8">
    <source>
        <dbReference type="EMBL" id="JAP66553.1"/>
    </source>
</evidence>
<comment type="function">
    <text evidence="5">Key component of the cytosolic iron-sulfur protein assembly (CIA) complex, a multiprotein complex that mediates the incorporation of iron-sulfur cluster into apoproteins specifically involved in DNA metabolism and genomic integrity. In the CIA complex, MMS19 acts as an adapter between early-acting CIA components and a subset of cellular target iron-sulfur proteins.</text>
</comment>
<comment type="subunit">
    <text evidence="5">Component of the CIA complex.</text>
</comment>
<dbReference type="Pfam" id="PF12460">
    <property type="entry name" value="MMS19_C"/>
    <property type="match status" value="1"/>
</dbReference>